<evidence type="ECO:0000313" key="2">
    <source>
        <dbReference type="EMBL" id="CDG04485.1"/>
    </source>
</evidence>
<reference evidence="1 4" key="1">
    <citation type="journal article" date="2013" name="Appl. Environ. Microbiol.">
        <title>The Carbohydrate Metabolism Signature of Lactococcus lactis Strain A12 Reveals Its Sourdough Ecosystem Origin.</title>
        <authorList>
            <person name="Passerini D."/>
            <person name="Coddeville M."/>
            <person name="Le Bourgeois P."/>
            <person name="Loubiere P."/>
            <person name="Ritzenthaler P."/>
            <person name="Fontagne-Faucher C."/>
            <person name="Daveran-Mingot M.L."/>
            <person name="Cocaign-Bousquet M."/>
        </authorList>
    </citation>
    <scope>NUCLEOTIDE SEQUENCE [LARGE SCALE GENOMIC DNA]</scope>
    <source>
        <strain evidence="1 4">A12</strain>
    </source>
</reference>
<protein>
    <submittedName>
        <fullName evidence="1">Uncharacterized protein</fullName>
    </submittedName>
</protein>
<evidence type="ECO:0000313" key="3">
    <source>
        <dbReference type="EMBL" id="CDG04493.1"/>
    </source>
</evidence>
<name>S6FT34_LACLL</name>
<dbReference type="AlphaFoldDB" id="S6FT34"/>
<sequence>MIEQHVSHSFCLLGVWGKRPILTTEVVKAFR</sequence>
<evidence type="ECO:0000313" key="4">
    <source>
        <dbReference type="Proteomes" id="UP000015361"/>
    </source>
</evidence>
<accession>S6FT34</accession>
<dbReference type="Proteomes" id="UP000015361">
    <property type="component" value="Unassembled WGS sequence"/>
</dbReference>
<organism evidence="1 4">
    <name type="scientific">Lactococcus lactis subsp. lactis A12</name>
    <dbReference type="NCBI Taxonomy" id="1137134"/>
    <lineage>
        <taxon>Bacteria</taxon>
        <taxon>Bacillati</taxon>
        <taxon>Bacillota</taxon>
        <taxon>Bacilli</taxon>
        <taxon>Lactobacillales</taxon>
        <taxon>Streptococcaceae</taxon>
        <taxon>Lactococcus</taxon>
    </lineage>
</organism>
<proteinExistence type="predicted"/>
<gene>
    <name evidence="1" type="ORF">O9U_13815</name>
    <name evidence="2" type="ORF">O9U_13855</name>
    <name evidence="3" type="ORF">O9U_13895</name>
</gene>
<evidence type="ECO:0000313" key="1">
    <source>
        <dbReference type="EMBL" id="CDG04477.1"/>
    </source>
</evidence>
<dbReference type="EMBL" id="CBLU010000010">
    <property type="protein sequence ID" value="CDG04493.1"/>
    <property type="molecule type" value="Genomic_DNA"/>
</dbReference>
<dbReference type="EMBL" id="CBLU010000010">
    <property type="protein sequence ID" value="CDG04485.1"/>
    <property type="molecule type" value="Genomic_DNA"/>
</dbReference>
<comment type="caution">
    <text evidence="1">The sequence shown here is derived from an EMBL/GenBank/DDBJ whole genome shotgun (WGS) entry which is preliminary data.</text>
</comment>
<dbReference type="EMBL" id="CBLU010000010">
    <property type="protein sequence ID" value="CDG04477.1"/>
    <property type="molecule type" value="Genomic_DNA"/>
</dbReference>